<keyword evidence="7 8" id="KW-0066">ATP synthesis</keyword>
<keyword evidence="6 8" id="KW-0139">CF(1)</keyword>
<evidence type="ECO:0000256" key="6">
    <source>
        <dbReference type="ARBA" id="ARBA00023196"/>
    </source>
</evidence>
<dbReference type="RefSeq" id="WP_170175407.1">
    <property type="nucleotide sequence ID" value="NZ_BMFB01000006.1"/>
</dbReference>
<dbReference type="AlphaFoldDB" id="A0A3T0E6D9"/>
<proteinExistence type="inferred from homology"/>
<comment type="subcellular location">
    <subcellularLocation>
        <location evidence="8">Cell membrane</location>
        <topology evidence="8">Peripheral membrane protein</topology>
    </subcellularLocation>
    <subcellularLocation>
        <location evidence="1">Membrane</location>
    </subcellularLocation>
</comment>
<evidence type="ECO:0000256" key="4">
    <source>
        <dbReference type="ARBA" id="ARBA00023065"/>
    </source>
</evidence>
<evidence type="ECO:0000256" key="5">
    <source>
        <dbReference type="ARBA" id="ARBA00023136"/>
    </source>
</evidence>
<gene>
    <name evidence="8" type="primary">atpH</name>
    <name evidence="9" type="ORF">X907_0227</name>
</gene>
<dbReference type="NCBIfam" id="NF004406">
    <property type="entry name" value="PRK05758.3-2"/>
    <property type="match status" value="1"/>
</dbReference>
<dbReference type="InterPro" id="IPR000711">
    <property type="entry name" value="ATPase_OSCP/dsu"/>
</dbReference>
<name>A0A3T0E6D9_9PROT</name>
<keyword evidence="3 8" id="KW-0375">Hydrogen ion transport</keyword>
<keyword evidence="8" id="KW-1003">Cell membrane</keyword>
<keyword evidence="2 8" id="KW-0813">Transport</keyword>
<protein>
    <recommendedName>
        <fullName evidence="8">ATP synthase subunit delta</fullName>
    </recommendedName>
    <alternativeName>
        <fullName evidence="8">ATP synthase F(1) sector subunit delta</fullName>
    </alternativeName>
    <alternativeName>
        <fullName evidence="8">F-type ATPase subunit delta</fullName>
        <shortName evidence="8">F-ATPase subunit delta</shortName>
    </alternativeName>
</protein>
<sequence length="186" mass="19233">MTSAGNAISNEAAQRYARALFDLALETKALAKAEADMASLAEAFAESGELARAVASPMHKADDKVKALGALAKALKLSPLGTKFIGVVARNGRAGDLPAMTVAFAALAAAHRGAITADIASADALTATQLKELTTALKTALGREVEIRAEVRPELIGGLTVKVGSRMFDSSLRTKLDGVKQAMKEA</sequence>
<dbReference type="KEGG" id="gak:X907_0227"/>
<dbReference type="NCBIfam" id="TIGR01145">
    <property type="entry name" value="ATP_synt_delta"/>
    <property type="match status" value="1"/>
</dbReference>
<dbReference type="InterPro" id="IPR026015">
    <property type="entry name" value="ATP_synth_OSCP/delta_N_sf"/>
</dbReference>
<dbReference type="PRINTS" id="PR00125">
    <property type="entry name" value="ATPASEDELTA"/>
</dbReference>
<evidence type="ECO:0000313" key="9">
    <source>
        <dbReference type="EMBL" id="AZU02776.1"/>
    </source>
</evidence>
<keyword evidence="5 8" id="KW-0472">Membrane</keyword>
<evidence type="ECO:0000256" key="7">
    <source>
        <dbReference type="ARBA" id="ARBA00023310"/>
    </source>
</evidence>
<organism evidence="9 10">
    <name type="scientific">Glycocaulis alkaliphilus</name>
    <dbReference type="NCBI Taxonomy" id="1434191"/>
    <lineage>
        <taxon>Bacteria</taxon>
        <taxon>Pseudomonadati</taxon>
        <taxon>Pseudomonadota</taxon>
        <taxon>Alphaproteobacteria</taxon>
        <taxon>Maricaulales</taxon>
        <taxon>Maricaulaceae</taxon>
        <taxon>Glycocaulis</taxon>
    </lineage>
</organism>
<comment type="similarity">
    <text evidence="8">Belongs to the ATPase delta chain family.</text>
</comment>
<evidence type="ECO:0000313" key="10">
    <source>
        <dbReference type="Proteomes" id="UP000286954"/>
    </source>
</evidence>
<evidence type="ECO:0000256" key="3">
    <source>
        <dbReference type="ARBA" id="ARBA00022781"/>
    </source>
</evidence>
<dbReference type="SUPFAM" id="SSF47928">
    <property type="entry name" value="N-terminal domain of the delta subunit of the F1F0-ATP synthase"/>
    <property type="match status" value="1"/>
</dbReference>
<comment type="function">
    <text evidence="8">F(1)F(0) ATP synthase produces ATP from ADP in the presence of a proton or sodium gradient. F-type ATPases consist of two structural domains, F(1) containing the extramembraneous catalytic core and F(0) containing the membrane proton channel, linked together by a central stalk and a peripheral stalk. During catalysis, ATP synthesis in the catalytic domain of F(1) is coupled via a rotary mechanism of the central stalk subunits to proton translocation.</text>
</comment>
<dbReference type="Pfam" id="PF00213">
    <property type="entry name" value="OSCP"/>
    <property type="match status" value="1"/>
</dbReference>
<dbReference type="PANTHER" id="PTHR11910">
    <property type="entry name" value="ATP SYNTHASE DELTA CHAIN"/>
    <property type="match status" value="1"/>
</dbReference>
<keyword evidence="10" id="KW-1185">Reference proteome</keyword>
<evidence type="ECO:0000256" key="1">
    <source>
        <dbReference type="ARBA" id="ARBA00004370"/>
    </source>
</evidence>
<dbReference type="GO" id="GO:0005886">
    <property type="term" value="C:plasma membrane"/>
    <property type="evidence" value="ECO:0007669"/>
    <property type="project" value="UniProtKB-SubCell"/>
</dbReference>
<dbReference type="Gene3D" id="1.10.520.20">
    <property type="entry name" value="N-terminal domain of the delta subunit of the F1F0-ATP synthase"/>
    <property type="match status" value="1"/>
</dbReference>
<dbReference type="HAMAP" id="MF_01416">
    <property type="entry name" value="ATP_synth_delta_bact"/>
    <property type="match status" value="1"/>
</dbReference>
<dbReference type="Proteomes" id="UP000286954">
    <property type="component" value="Chromosome"/>
</dbReference>
<dbReference type="EMBL" id="CP018911">
    <property type="protein sequence ID" value="AZU02776.1"/>
    <property type="molecule type" value="Genomic_DNA"/>
</dbReference>
<dbReference type="GO" id="GO:0046933">
    <property type="term" value="F:proton-transporting ATP synthase activity, rotational mechanism"/>
    <property type="evidence" value="ECO:0007669"/>
    <property type="project" value="UniProtKB-UniRule"/>
</dbReference>
<evidence type="ECO:0000256" key="2">
    <source>
        <dbReference type="ARBA" id="ARBA00022448"/>
    </source>
</evidence>
<comment type="function">
    <text evidence="8">This protein is part of the stalk that links CF(0) to CF(1). It either transmits conformational changes from CF(0) to CF(1) or is implicated in proton conduction.</text>
</comment>
<reference evidence="9 10" key="1">
    <citation type="submission" date="2016-12" db="EMBL/GenBank/DDBJ databases">
        <title>The genome of dimorphic prosthecate Glycocaulis alkaliphilus 6b-8t, isolated from crude oil dictates its adaptability in petroleum environments.</title>
        <authorList>
            <person name="Wu X.-L."/>
            <person name="Geng S."/>
        </authorList>
    </citation>
    <scope>NUCLEOTIDE SEQUENCE [LARGE SCALE GENOMIC DNA]</scope>
    <source>
        <strain evidence="9 10">6B-8</strain>
    </source>
</reference>
<accession>A0A3T0E6D9</accession>
<dbReference type="GO" id="GO:0045259">
    <property type="term" value="C:proton-transporting ATP synthase complex"/>
    <property type="evidence" value="ECO:0007669"/>
    <property type="project" value="UniProtKB-KW"/>
</dbReference>
<evidence type="ECO:0000256" key="8">
    <source>
        <dbReference type="HAMAP-Rule" id="MF_01416"/>
    </source>
</evidence>
<keyword evidence="4 8" id="KW-0406">Ion transport</keyword>